<dbReference type="Proteomes" id="UP000008141">
    <property type="component" value="Unassembled WGS sequence"/>
</dbReference>
<dbReference type="InterPro" id="IPR014905">
    <property type="entry name" value="HIRAN"/>
</dbReference>
<organism evidence="6">
    <name type="scientific">Chlorella variabilis</name>
    <name type="common">Green alga</name>
    <dbReference type="NCBI Taxonomy" id="554065"/>
    <lineage>
        <taxon>Eukaryota</taxon>
        <taxon>Viridiplantae</taxon>
        <taxon>Chlorophyta</taxon>
        <taxon>core chlorophytes</taxon>
        <taxon>Trebouxiophyceae</taxon>
        <taxon>Chlorellales</taxon>
        <taxon>Chlorellaceae</taxon>
        <taxon>Chlorella clade</taxon>
        <taxon>Chlorella</taxon>
    </lineage>
</organism>
<dbReference type="AlphaFoldDB" id="E1Z217"/>
<evidence type="ECO:0000259" key="4">
    <source>
        <dbReference type="Pfam" id="PF08797"/>
    </source>
</evidence>
<dbReference type="EMBL" id="GL433835">
    <property type="protein sequence ID" value="EFN59587.1"/>
    <property type="molecule type" value="Genomic_DNA"/>
</dbReference>
<accession>E1Z217</accession>
<evidence type="ECO:0000313" key="5">
    <source>
        <dbReference type="EMBL" id="EFN59587.1"/>
    </source>
</evidence>
<dbReference type="GO" id="GO:0008270">
    <property type="term" value="F:zinc ion binding"/>
    <property type="evidence" value="ECO:0007669"/>
    <property type="project" value="InterPro"/>
</dbReference>
<feature type="compositionally biased region" description="Low complexity" evidence="3">
    <location>
        <begin position="19"/>
        <end position="32"/>
    </location>
</feature>
<dbReference type="GO" id="GO:0016818">
    <property type="term" value="F:hydrolase activity, acting on acid anhydrides, in phosphorus-containing anhydrides"/>
    <property type="evidence" value="ECO:0007669"/>
    <property type="project" value="InterPro"/>
</dbReference>
<dbReference type="KEGG" id="cvr:CHLNCDRAFT_132964"/>
<feature type="domain" description="HIRAN" evidence="4">
    <location>
        <begin position="52"/>
        <end position="110"/>
    </location>
</feature>
<dbReference type="GO" id="GO:0003676">
    <property type="term" value="F:nucleic acid binding"/>
    <property type="evidence" value="ECO:0007669"/>
    <property type="project" value="InterPro"/>
</dbReference>
<feature type="region of interest" description="Disordered" evidence="3">
    <location>
        <begin position="1"/>
        <end position="32"/>
    </location>
</feature>
<dbReference type="RefSeq" id="XP_005851689.1">
    <property type="nucleotide sequence ID" value="XM_005851627.1"/>
</dbReference>
<evidence type="ECO:0000256" key="1">
    <source>
        <dbReference type="ARBA" id="ARBA00022723"/>
    </source>
</evidence>
<sequence>MARALDTSVALPPPPPQQQPGSSSGAPSVAPVEPSVLSSRRWLQRVVPLQSFRAVGVSFDSRQSLIPQLHRGQALALVREPDNPHDPHAVAIRTLDDQSVGYIARDKTAYFLQASRARRRGFHGRWRDLCFGAVGSVGRQGEEGLWGFTVLVQPTVPPVEVYAFPASLVQHVSLGLRLAPAGGQAWAELKAATMAAARGRCSVTAAPLAAVHERWGFDDARRVLRLLGFRAEAPEVQQIGGLLELEGRAAQDAAALLLQLNCWGPGDVEAYLAHKQQLRQQRSVQQWRLDLGLLAAHGIPVPPELQPLCI</sequence>
<proteinExistence type="predicted"/>
<dbReference type="Gene3D" id="3.30.70.2330">
    <property type="match status" value="1"/>
</dbReference>
<gene>
    <name evidence="5" type="ORF">CHLNCDRAFT_132964</name>
</gene>
<dbReference type="Pfam" id="PF08797">
    <property type="entry name" value="HIRAN"/>
    <property type="match status" value="1"/>
</dbReference>
<dbReference type="OrthoDB" id="513083at2759"/>
<keyword evidence="1" id="KW-0479">Metal-binding</keyword>
<name>E1Z217_CHLVA</name>
<evidence type="ECO:0000256" key="3">
    <source>
        <dbReference type="SAM" id="MobiDB-lite"/>
    </source>
</evidence>
<protein>
    <recommendedName>
        <fullName evidence="4">HIRAN domain-containing protein</fullName>
    </recommendedName>
</protein>
<evidence type="ECO:0000256" key="2">
    <source>
        <dbReference type="ARBA" id="ARBA00022801"/>
    </source>
</evidence>
<dbReference type="InParanoid" id="E1Z217"/>
<keyword evidence="2" id="KW-0378">Hydrolase</keyword>
<dbReference type="GeneID" id="17359033"/>
<reference evidence="5 6" key="1">
    <citation type="journal article" date="2010" name="Plant Cell">
        <title>The Chlorella variabilis NC64A genome reveals adaptation to photosymbiosis, coevolution with viruses, and cryptic sex.</title>
        <authorList>
            <person name="Blanc G."/>
            <person name="Duncan G."/>
            <person name="Agarkova I."/>
            <person name="Borodovsky M."/>
            <person name="Gurnon J."/>
            <person name="Kuo A."/>
            <person name="Lindquist E."/>
            <person name="Lucas S."/>
            <person name="Pangilinan J."/>
            <person name="Polle J."/>
            <person name="Salamov A."/>
            <person name="Terry A."/>
            <person name="Yamada T."/>
            <person name="Dunigan D.D."/>
            <person name="Grigoriev I.V."/>
            <person name="Claverie J.M."/>
            <person name="Van Etten J.L."/>
        </authorList>
    </citation>
    <scope>NUCLEOTIDE SEQUENCE [LARGE SCALE GENOMIC DNA]</scope>
    <source>
        <strain evidence="5 6">NC64A</strain>
    </source>
</reference>
<evidence type="ECO:0000313" key="6">
    <source>
        <dbReference type="Proteomes" id="UP000008141"/>
    </source>
</evidence>
<keyword evidence="6" id="KW-1185">Reference proteome</keyword>